<reference evidence="2" key="1">
    <citation type="journal article" date="2019" name="Int. J. Syst. Evol. Microbiol.">
        <title>The Global Catalogue of Microorganisms (GCM) 10K type strain sequencing project: providing services to taxonomists for standard genome sequencing and annotation.</title>
        <authorList>
            <consortium name="The Broad Institute Genomics Platform"/>
            <consortium name="The Broad Institute Genome Sequencing Center for Infectious Disease"/>
            <person name="Wu L."/>
            <person name="Ma J."/>
        </authorList>
    </citation>
    <scope>NUCLEOTIDE SEQUENCE [LARGE SCALE GENOMIC DNA]</scope>
    <source>
        <strain evidence="2">CCUG 53915</strain>
    </source>
</reference>
<proteinExistence type="predicted"/>
<dbReference type="Proteomes" id="UP001597231">
    <property type="component" value="Unassembled WGS sequence"/>
</dbReference>
<comment type="caution">
    <text evidence="1">The sequence shown here is derived from an EMBL/GenBank/DDBJ whole genome shotgun (WGS) entry which is preliminary data.</text>
</comment>
<evidence type="ECO:0000313" key="1">
    <source>
        <dbReference type="EMBL" id="MFD1206679.1"/>
    </source>
</evidence>
<organism evidence="1 2">
    <name type="scientific">Sporosarcina contaminans</name>
    <dbReference type="NCBI Taxonomy" id="633403"/>
    <lineage>
        <taxon>Bacteria</taxon>
        <taxon>Bacillati</taxon>
        <taxon>Bacillota</taxon>
        <taxon>Bacilli</taxon>
        <taxon>Bacillales</taxon>
        <taxon>Caryophanaceae</taxon>
        <taxon>Sporosarcina</taxon>
    </lineage>
</organism>
<dbReference type="RefSeq" id="WP_381482292.1">
    <property type="nucleotide sequence ID" value="NZ_JBHTLT010000127.1"/>
</dbReference>
<protein>
    <submittedName>
        <fullName evidence="1">Uncharacterized protein</fullName>
    </submittedName>
</protein>
<dbReference type="EMBL" id="JBHTLT010000127">
    <property type="protein sequence ID" value="MFD1206679.1"/>
    <property type="molecule type" value="Genomic_DNA"/>
</dbReference>
<gene>
    <name evidence="1" type="ORF">ACFQ38_16400</name>
</gene>
<accession>A0ABW3U364</accession>
<sequence length="41" mass="4774">MRSEEKQLRQDLTAFIEKMQKHGIDIKTIKKPTDVGASNRM</sequence>
<evidence type="ECO:0000313" key="2">
    <source>
        <dbReference type="Proteomes" id="UP001597231"/>
    </source>
</evidence>
<keyword evidence="2" id="KW-1185">Reference proteome</keyword>
<name>A0ABW3U364_9BACL</name>